<evidence type="ECO:0000313" key="13">
    <source>
        <dbReference type="EMBL" id="PLK30636.1"/>
    </source>
</evidence>
<keyword evidence="4" id="KW-0479">Metal-binding</keyword>
<evidence type="ECO:0000256" key="8">
    <source>
        <dbReference type="ARBA" id="ARBA00023049"/>
    </source>
</evidence>
<dbReference type="GO" id="GO:0071555">
    <property type="term" value="P:cell wall organization"/>
    <property type="evidence" value="ECO:0007669"/>
    <property type="project" value="UniProtKB-KW"/>
</dbReference>
<dbReference type="InterPro" id="IPR010275">
    <property type="entry name" value="MepK"/>
</dbReference>
<dbReference type="PANTHER" id="PTHR37425">
    <property type="match status" value="1"/>
</dbReference>
<accession>A0A2J4JS08</accession>
<keyword evidence="3" id="KW-0645">Protease</keyword>
<evidence type="ECO:0000256" key="5">
    <source>
        <dbReference type="ARBA" id="ARBA00022729"/>
    </source>
</evidence>
<keyword evidence="6" id="KW-0378">Hydrolase</keyword>
<evidence type="ECO:0000256" key="4">
    <source>
        <dbReference type="ARBA" id="ARBA00022723"/>
    </source>
</evidence>
<evidence type="ECO:0000259" key="12">
    <source>
        <dbReference type="Pfam" id="PF08291"/>
    </source>
</evidence>
<comment type="caution">
    <text evidence="13">The sequence shown here is derived from an EMBL/GenBank/DDBJ whole genome shotgun (WGS) entry which is preliminary data.</text>
</comment>
<dbReference type="AlphaFoldDB" id="A0A2J4JS08"/>
<dbReference type="EMBL" id="NMTS02000001">
    <property type="protein sequence ID" value="PLK30636.1"/>
    <property type="molecule type" value="Genomic_DNA"/>
</dbReference>
<sequence length="138" mass="15334">MSLEAYSILKNGNEKLSEHFKVREFYCRDGSDPVFIDTALVEVLEKIRTHFGKPVTITSGFRTASWNAKQKNAAKFSQHLYGKAADIQVQGISVEQVYAYADKLLGNVGGCGIYPPGLGRANGWVHVDVRKAKSRWKG</sequence>
<dbReference type="Proteomes" id="UP000221015">
    <property type="component" value="Unassembled WGS sequence"/>
</dbReference>
<dbReference type="RefSeq" id="WP_097781757.1">
    <property type="nucleotide sequence ID" value="NZ_NMTS02000001.1"/>
</dbReference>
<keyword evidence="5" id="KW-0732">Signal</keyword>
<dbReference type="Gene3D" id="3.30.1380.10">
    <property type="match status" value="1"/>
</dbReference>
<evidence type="ECO:0000256" key="9">
    <source>
        <dbReference type="ARBA" id="ARBA00023316"/>
    </source>
</evidence>
<dbReference type="SUPFAM" id="SSF55166">
    <property type="entry name" value="Hedgehog/DD-peptidase"/>
    <property type="match status" value="1"/>
</dbReference>
<gene>
    <name evidence="13" type="ORF">CGS50_003205</name>
</gene>
<comment type="cofactor">
    <cofactor evidence="1">
        <name>Zn(2+)</name>
        <dbReference type="ChEBI" id="CHEBI:29105"/>
    </cofactor>
</comment>
<evidence type="ECO:0000256" key="10">
    <source>
        <dbReference type="ARBA" id="ARBA00093448"/>
    </source>
</evidence>
<comment type="pathway">
    <text evidence="2">Cell wall biogenesis; cell wall polysaccharide biosynthesis.</text>
</comment>
<dbReference type="GO" id="GO:0008237">
    <property type="term" value="F:metallopeptidase activity"/>
    <property type="evidence" value="ECO:0007669"/>
    <property type="project" value="UniProtKB-KW"/>
</dbReference>
<dbReference type="GO" id="GO:0006508">
    <property type="term" value="P:proteolysis"/>
    <property type="evidence" value="ECO:0007669"/>
    <property type="project" value="UniProtKB-KW"/>
</dbReference>
<reference evidence="13 14" key="1">
    <citation type="journal article" date="2017" name="Front. Microbiol.">
        <title>New Insights into the Diversity of the Genus Faecalibacterium.</title>
        <authorList>
            <person name="Benevides L."/>
            <person name="Burman S."/>
            <person name="Martin R."/>
            <person name="Robert V."/>
            <person name="Thomas M."/>
            <person name="Miquel S."/>
            <person name="Chain F."/>
            <person name="Sokol H."/>
            <person name="Bermudez-Humaran L.G."/>
            <person name="Morrison M."/>
            <person name="Langella P."/>
            <person name="Azevedo V.A."/>
            <person name="Chatel J.M."/>
            <person name="Soares S."/>
        </authorList>
    </citation>
    <scope>NUCLEOTIDE SEQUENCE [LARGE SCALE GENOMIC DNA]</scope>
    <source>
        <strain evidence="13 14">CNCM I 4542</strain>
    </source>
</reference>
<keyword evidence="8" id="KW-0482">Metalloprotease</keyword>
<feature type="domain" description="Peptidase M15A C-terminal" evidence="12">
    <location>
        <begin position="19"/>
        <end position="128"/>
    </location>
</feature>
<evidence type="ECO:0000256" key="7">
    <source>
        <dbReference type="ARBA" id="ARBA00022833"/>
    </source>
</evidence>
<dbReference type="InterPro" id="IPR013230">
    <property type="entry name" value="Peptidase_M15A_C"/>
</dbReference>
<evidence type="ECO:0000256" key="6">
    <source>
        <dbReference type="ARBA" id="ARBA00022801"/>
    </source>
</evidence>
<evidence type="ECO:0000313" key="14">
    <source>
        <dbReference type="Proteomes" id="UP000221015"/>
    </source>
</evidence>
<keyword evidence="7" id="KW-0862">Zinc</keyword>
<dbReference type="PANTHER" id="PTHR37425:SF1">
    <property type="entry name" value="OUTER MEMBRANE PROTEIN"/>
    <property type="match status" value="1"/>
</dbReference>
<name>A0A2J4JS08_9FIRM</name>
<dbReference type="Pfam" id="PF08291">
    <property type="entry name" value="Peptidase_M15_3"/>
    <property type="match status" value="1"/>
</dbReference>
<protein>
    <recommendedName>
        <fullName evidence="11">Murein endopeptidase K</fullName>
    </recommendedName>
</protein>
<dbReference type="InterPro" id="IPR009045">
    <property type="entry name" value="Zn_M74/Hedgehog-like"/>
</dbReference>
<evidence type="ECO:0000256" key="1">
    <source>
        <dbReference type="ARBA" id="ARBA00001947"/>
    </source>
</evidence>
<evidence type="ECO:0000256" key="11">
    <source>
        <dbReference type="ARBA" id="ARBA00093666"/>
    </source>
</evidence>
<organism evidence="13 14">
    <name type="scientific">Faecalibacterium prausnitzii</name>
    <dbReference type="NCBI Taxonomy" id="853"/>
    <lineage>
        <taxon>Bacteria</taxon>
        <taxon>Bacillati</taxon>
        <taxon>Bacillota</taxon>
        <taxon>Clostridia</taxon>
        <taxon>Eubacteriales</taxon>
        <taxon>Oscillospiraceae</taxon>
        <taxon>Faecalibacterium</taxon>
    </lineage>
</organism>
<dbReference type="GO" id="GO:0046872">
    <property type="term" value="F:metal ion binding"/>
    <property type="evidence" value="ECO:0007669"/>
    <property type="project" value="UniProtKB-KW"/>
</dbReference>
<evidence type="ECO:0000256" key="2">
    <source>
        <dbReference type="ARBA" id="ARBA00004776"/>
    </source>
</evidence>
<proteinExistence type="inferred from homology"/>
<comment type="similarity">
    <text evidence="10">Belongs to the peptidase M15 family.</text>
</comment>
<evidence type="ECO:0000256" key="3">
    <source>
        <dbReference type="ARBA" id="ARBA00022670"/>
    </source>
</evidence>
<keyword evidence="9" id="KW-0961">Cell wall biogenesis/degradation</keyword>